<comment type="catalytic activity">
    <reaction evidence="7">
        <text>L-threonyl-[protein] + ATP = O-phospho-L-threonyl-[protein] + ADP + H(+)</text>
        <dbReference type="Rhea" id="RHEA:46608"/>
        <dbReference type="Rhea" id="RHEA-COMP:11060"/>
        <dbReference type="Rhea" id="RHEA-COMP:11605"/>
        <dbReference type="ChEBI" id="CHEBI:15378"/>
        <dbReference type="ChEBI" id="CHEBI:30013"/>
        <dbReference type="ChEBI" id="CHEBI:30616"/>
        <dbReference type="ChEBI" id="CHEBI:61977"/>
        <dbReference type="ChEBI" id="CHEBI:456216"/>
        <dbReference type="EC" id="2.7.11.11"/>
    </reaction>
</comment>
<dbReference type="PROSITE" id="PS50011">
    <property type="entry name" value="PROTEIN_KINASE_DOM"/>
    <property type="match status" value="1"/>
</dbReference>
<dbReference type="RefSeq" id="XP_041155045.1">
    <property type="nucleotide sequence ID" value="XM_041304047.1"/>
</dbReference>
<evidence type="ECO:0000256" key="5">
    <source>
        <dbReference type="ARBA" id="ARBA00022777"/>
    </source>
</evidence>
<name>A0A9P7DCW5_9AGAM</name>
<keyword evidence="3" id="KW-0808">Transferase</keyword>
<dbReference type="EMBL" id="JABBWE010000075">
    <property type="protein sequence ID" value="KAG1787729.1"/>
    <property type="molecule type" value="Genomic_DNA"/>
</dbReference>
<keyword evidence="6 9" id="KW-0067">ATP-binding</keyword>
<gene>
    <name evidence="13" type="ORF">HD556DRAFT_1407447</name>
</gene>
<dbReference type="PANTHER" id="PTHR24353:SF143">
    <property type="entry name" value="PROTEIN KINASE DOMAIN-CONTAINING PROTEIN"/>
    <property type="match status" value="1"/>
</dbReference>
<comment type="catalytic activity">
    <reaction evidence="8">
        <text>L-seryl-[protein] + ATP = O-phospho-L-seryl-[protein] + ADP + H(+)</text>
        <dbReference type="Rhea" id="RHEA:17989"/>
        <dbReference type="Rhea" id="RHEA-COMP:9863"/>
        <dbReference type="Rhea" id="RHEA-COMP:11604"/>
        <dbReference type="ChEBI" id="CHEBI:15378"/>
        <dbReference type="ChEBI" id="CHEBI:29999"/>
        <dbReference type="ChEBI" id="CHEBI:30616"/>
        <dbReference type="ChEBI" id="CHEBI:83421"/>
        <dbReference type="ChEBI" id="CHEBI:456216"/>
        <dbReference type="EC" id="2.7.11.11"/>
    </reaction>
</comment>
<feature type="compositionally biased region" description="Basic residues" evidence="11">
    <location>
        <begin position="35"/>
        <end position="50"/>
    </location>
</feature>
<organism evidence="13 14">
    <name type="scientific">Suillus plorans</name>
    <dbReference type="NCBI Taxonomy" id="116603"/>
    <lineage>
        <taxon>Eukaryota</taxon>
        <taxon>Fungi</taxon>
        <taxon>Dikarya</taxon>
        <taxon>Basidiomycota</taxon>
        <taxon>Agaricomycotina</taxon>
        <taxon>Agaricomycetes</taxon>
        <taxon>Agaricomycetidae</taxon>
        <taxon>Boletales</taxon>
        <taxon>Suillineae</taxon>
        <taxon>Suillaceae</taxon>
        <taxon>Suillus</taxon>
    </lineage>
</organism>
<keyword evidence="4 9" id="KW-0547">Nucleotide-binding</keyword>
<sequence length="438" mass="48791">MRYPTPSSTKPSESSRATKHPSRSPKANAAPSKGIHARKHVLKASKTRRASHYDPKPPCITVHGLPGYTGGLLPPDVVDPRPPALPLDGFECIRTLGDGAYGHVLLVRVRDQPNLGKLAQPGSLFAVKVLSKERTKITHQKYPADTHAERMHLSALPWSPWVNGVIGVFKDELNLYLMLEFIPSGCFYDVIQTRGPFDAATARFYFANLVSGLYFLHGEGIIHRDFKPANILVRPDGYLAIADFGYARLDKIDNGPITDWLMIGTPLYMAPETLCYQHMTGFSVDWWAAGVTLYEMLTKRTPFFGTDENKIYKRVSSGKYKWPKGLRVSASLKSIVAGLLTTTAEDRLGIKGSVLDHPWLDNIDFDKLDAGNYMAPWIPEAPAPTQTWLNKGLPPPHHIPGLKICLPAVHREWDDRLPRKQLPNFADQLCTAGRMAQK</sequence>
<dbReference type="Pfam" id="PF00069">
    <property type="entry name" value="Pkinase"/>
    <property type="match status" value="1"/>
</dbReference>
<keyword evidence="14" id="KW-1185">Reference proteome</keyword>
<dbReference type="Gene3D" id="3.30.200.20">
    <property type="entry name" value="Phosphorylase Kinase, domain 1"/>
    <property type="match status" value="1"/>
</dbReference>
<dbReference type="PROSITE" id="PS00107">
    <property type="entry name" value="PROTEIN_KINASE_ATP"/>
    <property type="match status" value="1"/>
</dbReference>
<dbReference type="InterPro" id="IPR008271">
    <property type="entry name" value="Ser/Thr_kinase_AS"/>
</dbReference>
<dbReference type="GO" id="GO:0004691">
    <property type="term" value="F:cAMP-dependent protein kinase activity"/>
    <property type="evidence" value="ECO:0007669"/>
    <property type="project" value="UniProtKB-EC"/>
</dbReference>
<proteinExistence type="inferred from homology"/>
<evidence type="ECO:0000256" key="8">
    <source>
        <dbReference type="ARBA" id="ARBA00047454"/>
    </source>
</evidence>
<comment type="similarity">
    <text evidence="10">Belongs to the protein kinase superfamily.</text>
</comment>
<dbReference type="InterPro" id="IPR017441">
    <property type="entry name" value="Protein_kinase_ATP_BS"/>
</dbReference>
<keyword evidence="5 13" id="KW-0418">Kinase</keyword>
<evidence type="ECO:0000256" key="6">
    <source>
        <dbReference type="ARBA" id="ARBA00022840"/>
    </source>
</evidence>
<dbReference type="Proteomes" id="UP000719766">
    <property type="component" value="Unassembled WGS sequence"/>
</dbReference>
<dbReference type="EC" id="2.7.11.11" evidence="1"/>
<dbReference type="PROSITE" id="PS00108">
    <property type="entry name" value="PROTEIN_KINASE_ST"/>
    <property type="match status" value="1"/>
</dbReference>
<keyword evidence="2 10" id="KW-0723">Serine/threonine-protein kinase</keyword>
<evidence type="ECO:0000256" key="9">
    <source>
        <dbReference type="PROSITE-ProRule" id="PRU10141"/>
    </source>
</evidence>
<dbReference type="Gene3D" id="1.10.510.10">
    <property type="entry name" value="Transferase(Phosphotransferase) domain 1"/>
    <property type="match status" value="1"/>
</dbReference>
<feature type="domain" description="Protein kinase" evidence="12">
    <location>
        <begin position="90"/>
        <end position="360"/>
    </location>
</feature>
<evidence type="ECO:0000256" key="4">
    <source>
        <dbReference type="ARBA" id="ARBA00022741"/>
    </source>
</evidence>
<comment type="caution">
    <text evidence="13">The sequence shown here is derived from an EMBL/GenBank/DDBJ whole genome shotgun (WGS) entry which is preliminary data.</text>
</comment>
<protein>
    <recommendedName>
        <fullName evidence="1">cAMP-dependent protein kinase</fullName>
        <ecNumber evidence="1">2.7.11.11</ecNumber>
    </recommendedName>
</protein>
<dbReference type="SUPFAM" id="SSF56112">
    <property type="entry name" value="Protein kinase-like (PK-like)"/>
    <property type="match status" value="1"/>
</dbReference>
<dbReference type="PANTHER" id="PTHR24353">
    <property type="entry name" value="CYCLIC NUCLEOTIDE-DEPENDENT PROTEIN KINASE"/>
    <property type="match status" value="1"/>
</dbReference>
<feature type="binding site" evidence="9">
    <location>
        <position position="128"/>
    </location>
    <ligand>
        <name>ATP</name>
        <dbReference type="ChEBI" id="CHEBI:30616"/>
    </ligand>
</feature>
<reference evidence="13" key="1">
    <citation type="journal article" date="2020" name="New Phytol.">
        <title>Comparative genomics reveals dynamic genome evolution in host specialist ectomycorrhizal fungi.</title>
        <authorList>
            <person name="Lofgren L.A."/>
            <person name="Nguyen N.H."/>
            <person name="Vilgalys R."/>
            <person name="Ruytinx J."/>
            <person name="Liao H.L."/>
            <person name="Branco S."/>
            <person name="Kuo A."/>
            <person name="LaButti K."/>
            <person name="Lipzen A."/>
            <person name="Andreopoulos W."/>
            <person name="Pangilinan J."/>
            <person name="Riley R."/>
            <person name="Hundley H."/>
            <person name="Na H."/>
            <person name="Barry K."/>
            <person name="Grigoriev I.V."/>
            <person name="Stajich J.E."/>
            <person name="Kennedy P.G."/>
        </authorList>
    </citation>
    <scope>NUCLEOTIDE SEQUENCE</scope>
    <source>
        <strain evidence="13">S12</strain>
    </source>
</reference>
<feature type="compositionally biased region" description="Low complexity" evidence="11">
    <location>
        <begin position="1"/>
        <end position="15"/>
    </location>
</feature>
<evidence type="ECO:0000313" key="13">
    <source>
        <dbReference type="EMBL" id="KAG1787729.1"/>
    </source>
</evidence>
<dbReference type="GO" id="GO:0005524">
    <property type="term" value="F:ATP binding"/>
    <property type="evidence" value="ECO:0007669"/>
    <property type="project" value="UniProtKB-UniRule"/>
</dbReference>
<dbReference type="InterPro" id="IPR011009">
    <property type="entry name" value="Kinase-like_dom_sf"/>
</dbReference>
<evidence type="ECO:0000256" key="11">
    <source>
        <dbReference type="SAM" id="MobiDB-lite"/>
    </source>
</evidence>
<evidence type="ECO:0000256" key="7">
    <source>
        <dbReference type="ARBA" id="ARBA00047292"/>
    </source>
</evidence>
<feature type="region of interest" description="Disordered" evidence="11">
    <location>
        <begin position="1"/>
        <end position="58"/>
    </location>
</feature>
<dbReference type="GeneID" id="64597811"/>
<dbReference type="AlphaFoldDB" id="A0A9P7DCW5"/>
<evidence type="ECO:0000256" key="10">
    <source>
        <dbReference type="RuleBase" id="RU000304"/>
    </source>
</evidence>
<evidence type="ECO:0000259" key="12">
    <source>
        <dbReference type="PROSITE" id="PS50011"/>
    </source>
</evidence>
<dbReference type="InterPro" id="IPR000719">
    <property type="entry name" value="Prot_kinase_dom"/>
</dbReference>
<evidence type="ECO:0000256" key="1">
    <source>
        <dbReference type="ARBA" id="ARBA00012444"/>
    </source>
</evidence>
<dbReference type="OrthoDB" id="10252171at2759"/>
<evidence type="ECO:0000256" key="2">
    <source>
        <dbReference type="ARBA" id="ARBA00022527"/>
    </source>
</evidence>
<evidence type="ECO:0000313" key="14">
    <source>
        <dbReference type="Proteomes" id="UP000719766"/>
    </source>
</evidence>
<evidence type="ECO:0000256" key="3">
    <source>
        <dbReference type="ARBA" id="ARBA00022679"/>
    </source>
</evidence>
<accession>A0A9P7DCW5</accession>
<dbReference type="GO" id="GO:0005952">
    <property type="term" value="C:cAMP-dependent protein kinase complex"/>
    <property type="evidence" value="ECO:0007669"/>
    <property type="project" value="TreeGrafter"/>
</dbReference>